<gene>
    <name evidence="1" type="ORF">I4641_18895</name>
</gene>
<comment type="caution">
    <text evidence="1">The sequence shown here is derived from an EMBL/GenBank/DDBJ whole genome shotgun (WGS) entry which is preliminary data.</text>
</comment>
<keyword evidence="1" id="KW-0418">Kinase</keyword>
<protein>
    <submittedName>
        <fullName evidence="1">Serine/threonine protein kinase</fullName>
    </submittedName>
</protein>
<evidence type="ECO:0000313" key="1">
    <source>
        <dbReference type="EMBL" id="MCC0179040.1"/>
    </source>
</evidence>
<dbReference type="RefSeq" id="WP_229642142.1">
    <property type="nucleotide sequence ID" value="NZ_JADWDC010000064.1"/>
</dbReference>
<reference evidence="1" key="1">
    <citation type="journal article" date="2021" name="Antonie Van Leeuwenhoek">
        <title>Draft genome and description of Waterburya agarophytonicola gen. nov. sp. nov. (Pleurocapsales, Cyanobacteria): a seaweed symbiont.</title>
        <authorList>
            <person name="Bonthond G."/>
            <person name="Shalygin S."/>
            <person name="Bayer T."/>
            <person name="Weinberger F."/>
        </authorList>
    </citation>
    <scope>NUCLEOTIDE SEQUENCE</scope>
    <source>
        <strain evidence="1">KI4</strain>
    </source>
</reference>
<dbReference type="AlphaFoldDB" id="A0A964BT69"/>
<evidence type="ECO:0000313" key="2">
    <source>
        <dbReference type="Proteomes" id="UP000729733"/>
    </source>
</evidence>
<dbReference type="InterPro" id="IPR052396">
    <property type="entry name" value="Meiotic_Drive_Suppr_Kinase"/>
</dbReference>
<accession>A0A964BT69</accession>
<dbReference type="InterPro" id="IPR011009">
    <property type="entry name" value="Kinase-like_dom_sf"/>
</dbReference>
<dbReference type="SUPFAM" id="SSF56112">
    <property type="entry name" value="Protein kinase-like (PK-like)"/>
    <property type="match status" value="1"/>
</dbReference>
<dbReference type="Gene3D" id="1.10.510.10">
    <property type="entry name" value="Transferase(Phosphotransferase) domain 1"/>
    <property type="match status" value="1"/>
</dbReference>
<proteinExistence type="predicted"/>
<dbReference type="EMBL" id="JADWDC010000064">
    <property type="protein sequence ID" value="MCC0179040.1"/>
    <property type="molecule type" value="Genomic_DNA"/>
</dbReference>
<dbReference type="Proteomes" id="UP000729733">
    <property type="component" value="Unassembled WGS sequence"/>
</dbReference>
<keyword evidence="2" id="KW-1185">Reference proteome</keyword>
<dbReference type="GO" id="GO:0004674">
    <property type="term" value="F:protein serine/threonine kinase activity"/>
    <property type="evidence" value="ECO:0007669"/>
    <property type="project" value="UniProtKB-KW"/>
</dbReference>
<dbReference type="PANTHER" id="PTHR37171:SF1">
    <property type="entry name" value="SERINE_THREONINE-PROTEIN KINASE YRZF-RELATED"/>
    <property type="match status" value="1"/>
</dbReference>
<name>A0A964BT69_9CYAN</name>
<dbReference type="PANTHER" id="PTHR37171">
    <property type="entry name" value="SERINE/THREONINE-PROTEIN KINASE YRZF-RELATED"/>
    <property type="match status" value="1"/>
</dbReference>
<organism evidence="1 2">
    <name type="scientific">Waterburya agarophytonicola KI4</name>
    <dbReference type="NCBI Taxonomy" id="2874699"/>
    <lineage>
        <taxon>Bacteria</taxon>
        <taxon>Bacillati</taxon>
        <taxon>Cyanobacteriota</taxon>
        <taxon>Cyanophyceae</taxon>
        <taxon>Pleurocapsales</taxon>
        <taxon>Hyellaceae</taxon>
        <taxon>Waterburya</taxon>
        <taxon>Waterburya agarophytonicola</taxon>
    </lineage>
</organism>
<keyword evidence="1" id="KW-0808">Transferase</keyword>
<keyword evidence="1" id="KW-0723">Serine/threonine-protein kinase</keyword>
<sequence length="221" mass="25411">MISQQRDRDRFLLPSLYIVRELANTVKIKSIQPHNPVIVSHIPQSWQLLGTGNYAAVFIHAEYPDIVVKIYASGRSGWAEEVAVYKQLGYHDSFSQCFQAADNWLILKRLHGVTLYDCLHQGIKIPRQVIQEINSALEYAKSRGLTPHDVHGRNVMMSAEGKGLVVDISDFLDSSPCWAWKDLNKAYYWIYQPLLSWHPLPLPYSILDGVRAIYRVYRKTI</sequence>